<comment type="caution">
    <text evidence="1">The sequence shown here is derived from an EMBL/GenBank/DDBJ whole genome shotgun (WGS) entry which is preliminary data.</text>
</comment>
<gene>
    <name evidence="1" type="ORF">Salat_2425800</name>
</gene>
<name>A0AAE1XY56_9LAMI</name>
<protein>
    <submittedName>
        <fullName evidence="1">Uncharacterized protein</fullName>
    </submittedName>
</protein>
<evidence type="ECO:0000313" key="1">
    <source>
        <dbReference type="EMBL" id="KAK4420129.1"/>
    </source>
</evidence>
<dbReference type="Proteomes" id="UP001293254">
    <property type="component" value="Unassembled WGS sequence"/>
</dbReference>
<organism evidence="1 2">
    <name type="scientific">Sesamum alatum</name>
    <dbReference type="NCBI Taxonomy" id="300844"/>
    <lineage>
        <taxon>Eukaryota</taxon>
        <taxon>Viridiplantae</taxon>
        <taxon>Streptophyta</taxon>
        <taxon>Embryophyta</taxon>
        <taxon>Tracheophyta</taxon>
        <taxon>Spermatophyta</taxon>
        <taxon>Magnoliopsida</taxon>
        <taxon>eudicotyledons</taxon>
        <taxon>Gunneridae</taxon>
        <taxon>Pentapetalae</taxon>
        <taxon>asterids</taxon>
        <taxon>lamiids</taxon>
        <taxon>Lamiales</taxon>
        <taxon>Pedaliaceae</taxon>
        <taxon>Sesamum</taxon>
    </lineage>
</organism>
<evidence type="ECO:0000313" key="2">
    <source>
        <dbReference type="Proteomes" id="UP001293254"/>
    </source>
</evidence>
<sequence length="139" mass="16153">MFIWKACHEALLTAANLARRTGSMGERGHVACVIHLKCQRFISCYIVHPLDRFGHCPTSLEDYFHHETCAREWVWQAYTSLQPDISDQFLVVCWGLWLHRIKVVKESSVASAFEVVRRALLFQGEYKEAFKSIRVRQPS</sequence>
<dbReference type="EMBL" id="JACGWO010000009">
    <property type="protein sequence ID" value="KAK4420129.1"/>
    <property type="molecule type" value="Genomic_DNA"/>
</dbReference>
<keyword evidence="2" id="KW-1185">Reference proteome</keyword>
<dbReference type="AlphaFoldDB" id="A0AAE1XY56"/>
<reference evidence="1" key="1">
    <citation type="submission" date="2020-06" db="EMBL/GenBank/DDBJ databases">
        <authorList>
            <person name="Li T."/>
            <person name="Hu X."/>
            <person name="Zhang T."/>
            <person name="Song X."/>
            <person name="Zhang H."/>
            <person name="Dai N."/>
            <person name="Sheng W."/>
            <person name="Hou X."/>
            <person name="Wei L."/>
        </authorList>
    </citation>
    <scope>NUCLEOTIDE SEQUENCE</scope>
    <source>
        <strain evidence="1">3651</strain>
        <tissue evidence="1">Leaf</tissue>
    </source>
</reference>
<proteinExistence type="predicted"/>
<accession>A0AAE1XY56</accession>
<reference evidence="1" key="2">
    <citation type="journal article" date="2024" name="Plant">
        <title>Genomic evolution and insights into agronomic trait innovations of Sesamum species.</title>
        <authorList>
            <person name="Miao H."/>
            <person name="Wang L."/>
            <person name="Qu L."/>
            <person name="Liu H."/>
            <person name="Sun Y."/>
            <person name="Le M."/>
            <person name="Wang Q."/>
            <person name="Wei S."/>
            <person name="Zheng Y."/>
            <person name="Lin W."/>
            <person name="Duan Y."/>
            <person name="Cao H."/>
            <person name="Xiong S."/>
            <person name="Wang X."/>
            <person name="Wei L."/>
            <person name="Li C."/>
            <person name="Ma Q."/>
            <person name="Ju M."/>
            <person name="Zhao R."/>
            <person name="Li G."/>
            <person name="Mu C."/>
            <person name="Tian Q."/>
            <person name="Mei H."/>
            <person name="Zhang T."/>
            <person name="Gao T."/>
            <person name="Zhang H."/>
        </authorList>
    </citation>
    <scope>NUCLEOTIDE SEQUENCE</scope>
    <source>
        <strain evidence="1">3651</strain>
    </source>
</reference>